<feature type="coiled-coil region" evidence="3">
    <location>
        <begin position="94"/>
        <end position="156"/>
    </location>
</feature>
<dbReference type="Proteomes" id="UP001329915">
    <property type="component" value="Chromosome"/>
</dbReference>
<dbReference type="SUPFAM" id="SSF58104">
    <property type="entry name" value="Methyl-accepting chemotaxis protein (MCP) signaling domain"/>
    <property type="match status" value="1"/>
</dbReference>
<protein>
    <submittedName>
        <fullName evidence="5">Methyl-accepting chemotaxis protein</fullName>
    </submittedName>
</protein>
<dbReference type="SMART" id="SM00283">
    <property type="entry name" value="MA"/>
    <property type="match status" value="1"/>
</dbReference>
<dbReference type="InterPro" id="IPR004089">
    <property type="entry name" value="MCPsignal_dom"/>
</dbReference>
<gene>
    <name evidence="5" type="ORF">MFMK1_003521</name>
</gene>
<evidence type="ECO:0000256" key="3">
    <source>
        <dbReference type="SAM" id="Coils"/>
    </source>
</evidence>
<keyword evidence="6" id="KW-1185">Reference proteome</keyword>
<dbReference type="PANTHER" id="PTHR32089">
    <property type="entry name" value="METHYL-ACCEPTING CHEMOTAXIS PROTEIN MCPB"/>
    <property type="match status" value="1"/>
</dbReference>
<dbReference type="EMBL" id="CP121694">
    <property type="protein sequence ID" value="WRO23656.1"/>
    <property type="molecule type" value="Genomic_DNA"/>
</dbReference>
<organism evidence="5 6">
    <name type="scientific">Metallumcola ferriviriculae</name>
    <dbReference type="NCBI Taxonomy" id="3039180"/>
    <lineage>
        <taxon>Bacteria</taxon>
        <taxon>Bacillati</taxon>
        <taxon>Bacillota</taxon>
        <taxon>Clostridia</taxon>
        <taxon>Neomoorellales</taxon>
        <taxon>Desulfitibacteraceae</taxon>
        <taxon>Metallumcola</taxon>
    </lineage>
</organism>
<evidence type="ECO:0000256" key="2">
    <source>
        <dbReference type="PROSITE-ProRule" id="PRU00284"/>
    </source>
</evidence>
<evidence type="ECO:0000313" key="5">
    <source>
        <dbReference type="EMBL" id="WRO23656.1"/>
    </source>
</evidence>
<dbReference type="Gene3D" id="1.10.287.950">
    <property type="entry name" value="Methyl-accepting chemotaxis protein"/>
    <property type="match status" value="1"/>
</dbReference>
<reference evidence="5 6" key="1">
    <citation type="submission" date="2023-04" db="EMBL/GenBank/DDBJ databases">
        <authorList>
            <person name="Hsu D."/>
        </authorList>
    </citation>
    <scope>NUCLEOTIDE SEQUENCE [LARGE SCALE GENOMIC DNA]</scope>
    <source>
        <strain evidence="5 6">MK1</strain>
    </source>
</reference>
<evidence type="ECO:0000259" key="4">
    <source>
        <dbReference type="PROSITE" id="PS50111"/>
    </source>
</evidence>
<dbReference type="KEGG" id="dbc:MFMK1_003521"/>
<dbReference type="PANTHER" id="PTHR32089:SF112">
    <property type="entry name" value="LYSOZYME-LIKE PROTEIN-RELATED"/>
    <property type="match status" value="1"/>
</dbReference>
<evidence type="ECO:0000313" key="6">
    <source>
        <dbReference type="Proteomes" id="UP001329915"/>
    </source>
</evidence>
<sequence>MTSQQLSGVSENLTGGAQELATITQTISQEAGKIGQQIRQTDGIMKLIQEISDSTHMLGLNAAIEAARAGDMGRGFSVVAEEIRKLAGNSKASAKEIKENLNEMTKMISLLTGEIEKIAALSEEQAASTEQTNASIQQLQAVAQELEQIAANLVGK</sequence>
<accession>A0AAU0UTF9</accession>
<feature type="domain" description="Methyl-accepting transducer" evidence="4">
    <location>
        <begin position="1"/>
        <end position="156"/>
    </location>
</feature>
<keyword evidence="3" id="KW-0175">Coiled coil</keyword>
<dbReference type="GO" id="GO:0007165">
    <property type="term" value="P:signal transduction"/>
    <property type="evidence" value="ECO:0007669"/>
    <property type="project" value="UniProtKB-KW"/>
</dbReference>
<evidence type="ECO:0000256" key="1">
    <source>
        <dbReference type="ARBA" id="ARBA00023224"/>
    </source>
</evidence>
<name>A0AAU0UTF9_9FIRM</name>
<proteinExistence type="predicted"/>
<dbReference type="Pfam" id="PF00015">
    <property type="entry name" value="MCPsignal"/>
    <property type="match status" value="1"/>
</dbReference>
<keyword evidence="1 2" id="KW-0807">Transducer</keyword>
<dbReference type="AlphaFoldDB" id="A0AAU0UTF9"/>
<dbReference type="GO" id="GO:0016020">
    <property type="term" value="C:membrane"/>
    <property type="evidence" value="ECO:0007669"/>
    <property type="project" value="InterPro"/>
</dbReference>
<dbReference type="PROSITE" id="PS50111">
    <property type="entry name" value="CHEMOTAXIS_TRANSDUC_2"/>
    <property type="match status" value="1"/>
</dbReference>